<name>A0A037ZLK5_9RHOB</name>
<dbReference type="SUPFAM" id="SSF50923">
    <property type="entry name" value="Hemopexin-like domain"/>
    <property type="match status" value="1"/>
</dbReference>
<organism evidence="1 2">
    <name type="scientific">Actibacterium mucosum KCTC 23349</name>
    <dbReference type="NCBI Taxonomy" id="1454373"/>
    <lineage>
        <taxon>Bacteria</taxon>
        <taxon>Pseudomonadati</taxon>
        <taxon>Pseudomonadota</taxon>
        <taxon>Alphaproteobacteria</taxon>
        <taxon>Rhodobacterales</taxon>
        <taxon>Roseobacteraceae</taxon>
        <taxon>Actibacterium</taxon>
    </lineage>
</organism>
<comment type="caution">
    <text evidence="1">The sequence shown here is derived from an EMBL/GenBank/DDBJ whole genome shotgun (WGS) entry which is preliminary data.</text>
</comment>
<dbReference type="InterPro" id="IPR018486">
    <property type="entry name" value="Hemopexin_CS"/>
</dbReference>
<dbReference type="AlphaFoldDB" id="A0A037ZLK5"/>
<proteinExistence type="predicted"/>
<evidence type="ECO:0000313" key="1">
    <source>
        <dbReference type="EMBL" id="KAJ55726.1"/>
    </source>
</evidence>
<sequence length="523" mass="59151">MFDATVRAPSGVLYCFRGDVFWDFDELNGGLQQTHPQLIRDHWPGVPDNVDAAFRGQGTRRGKIYFFKARRYWRVTWDPQVNSKGAIVSYGHVDKGYPKFIKGAFADHWDNGFDAVIDFRDALRFAFRRDLAREHDGRTDKRRGGSLPITERFDGVLSSRHDHPRELTAGYAGEDSLRSNAKRNHLYLIHYNRQKWRSSRVDFRAETVVYDHDRQNPQNTHRAALSSDSQWDNLTTALTTDREATIARFRAQTTPTAFPQFPRGLIADQLIARVEEPLLISQSNIGFCGPASIVYWLVKTQPDVYIKIVTELYNEGKFRAHGDQVNPSDAFLGATSELAVVGRRRIAEIDWMVMGAMRDAAGVMDLTGDGDDQTGTRKGIMQNWCAEILGFQSVGFDRSRVVGEHKALESADAAFNSLNKIADGRHVQGLGILEVNADLLADALDKKSGKTNDDDTLFDALADKVRGNHWVVYEGDNASDPGKKARPNDGQFTFDLFSWGEIFRIRCDEKTFRKNMFGTIWAK</sequence>
<dbReference type="RefSeq" id="WP_035259616.1">
    <property type="nucleotide sequence ID" value="NZ_JFKE01000004.1"/>
</dbReference>
<protein>
    <submittedName>
        <fullName evidence="1">Uncharacterized protein</fullName>
    </submittedName>
</protein>
<dbReference type="STRING" id="1454373.ACMU_13650"/>
<dbReference type="Gene3D" id="2.110.10.10">
    <property type="entry name" value="Hemopexin-like domain"/>
    <property type="match status" value="1"/>
</dbReference>
<dbReference type="EMBL" id="JFKE01000004">
    <property type="protein sequence ID" value="KAJ55726.1"/>
    <property type="molecule type" value="Genomic_DNA"/>
</dbReference>
<dbReference type="InterPro" id="IPR036375">
    <property type="entry name" value="Hemopexin-like_dom_sf"/>
</dbReference>
<dbReference type="PROSITE" id="PS00024">
    <property type="entry name" value="HEMOPEXIN"/>
    <property type="match status" value="1"/>
</dbReference>
<dbReference type="InterPro" id="IPR018487">
    <property type="entry name" value="Hemopexin-like_repeat"/>
</dbReference>
<accession>A0A037ZLK5</accession>
<keyword evidence="2" id="KW-1185">Reference proteome</keyword>
<dbReference type="SMART" id="SM00120">
    <property type="entry name" value="HX"/>
    <property type="match status" value="2"/>
</dbReference>
<dbReference type="Proteomes" id="UP000026249">
    <property type="component" value="Unassembled WGS sequence"/>
</dbReference>
<dbReference type="Pfam" id="PF00045">
    <property type="entry name" value="Hemopexin"/>
    <property type="match status" value="2"/>
</dbReference>
<dbReference type="OrthoDB" id="5088636at2"/>
<gene>
    <name evidence="1" type="ORF">ACMU_13650</name>
</gene>
<dbReference type="PROSITE" id="PS51642">
    <property type="entry name" value="HEMOPEXIN_2"/>
    <property type="match status" value="2"/>
</dbReference>
<evidence type="ECO:0000313" key="2">
    <source>
        <dbReference type="Proteomes" id="UP000026249"/>
    </source>
</evidence>
<reference evidence="1 2" key="1">
    <citation type="submission" date="2014-03" db="EMBL/GenBank/DDBJ databases">
        <title>Draft Genome Sequence of Actibacterium mucosum KCTC 23349, a Marine Alphaproteobacterium with Complex Ionic Requirements Isolated from Mediterranean Seawater at Malvarrosa Beach, Valencia, Spain.</title>
        <authorList>
            <person name="Arahal D.R."/>
            <person name="Shao Z."/>
            <person name="Lai Q."/>
            <person name="Pujalte M.J."/>
        </authorList>
    </citation>
    <scope>NUCLEOTIDE SEQUENCE [LARGE SCALE GENOMIC DNA]</scope>
    <source>
        <strain evidence="1 2">KCTC 23349</strain>
    </source>
</reference>